<dbReference type="InterPro" id="IPR013785">
    <property type="entry name" value="Aldolase_TIM"/>
</dbReference>
<keyword evidence="9 15" id="KW-0663">Pyridoxal phosphate</keyword>
<feature type="binding site" evidence="14">
    <location>
        <position position="105"/>
    </location>
    <ligand>
        <name>[4Fe-4S] cluster</name>
        <dbReference type="ChEBI" id="CHEBI:49883"/>
        <note>4Fe-4S-S-AdoMet</note>
    </ligand>
</feature>
<evidence type="ECO:0000313" key="18">
    <source>
        <dbReference type="Proteomes" id="UP000322214"/>
    </source>
</evidence>
<dbReference type="GO" id="GO:0051539">
    <property type="term" value="F:4 iron, 4 sulfur cluster binding"/>
    <property type="evidence" value="ECO:0007669"/>
    <property type="project" value="UniProtKB-KW"/>
</dbReference>
<evidence type="ECO:0000256" key="13">
    <source>
        <dbReference type="ARBA" id="ARBA00030756"/>
    </source>
</evidence>
<evidence type="ECO:0000256" key="14">
    <source>
        <dbReference type="PIRSR" id="PIRSR004911-1"/>
    </source>
</evidence>
<keyword evidence="18" id="KW-1185">Reference proteome</keyword>
<evidence type="ECO:0000256" key="7">
    <source>
        <dbReference type="ARBA" id="ARBA00022691"/>
    </source>
</evidence>
<name>A0A5B9PE86_9BACT</name>
<dbReference type="EMBL" id="CP042912">
    <property type="protein sequence ID" value="QEG23470.1"/>
    <property type="molecule type" value="Genomic_DNA"/>
</dbReference>
<dbReference type="PANTHER" id="PTHR30538:SF1">
    <property type="entry name" value="L-LYSINE 2,3-AMINOMUTASE"/>
    <property type="match status" value="1"/>
</dbReference>
<accession>A0A5B9PE86</accession>
<dbReference type="NCBIfam" id="TIGR03821">
    <property type="entry name" value="EFP_modif_epmB"/>
    <property type="match status" value="1"/>
</dbReference>
<dbReference type="InterPro" id="IPR022462">
    <property type="entry name" value="EpmB"/>
</dbReference>
<dbReference type="InterPro" id="IPR007197">
    <property type="entry name" value="rSAM"/>
</dbReference>
<comment type="cofactor">
    <cofactor evidence="2 15">
        <name>pyridoxal 5'-phosphate</name>
        <dbReference type="ChEBI" id="CHEBI:597326"/>
    </cofactor>
</comment>
<evidence type="ECO:0000256" key="9">
    <source>
        <dbReference type="ARBA" id="ARBA00022898"/>
    </source>
</evidence>
<keyword evidence="10" id="KW-0408">Iron</keyword>
<dbReference type="STRING" id="980251.GCA_001642875_02705"/>
<keyword evidence="8 14" id="KW-0479">Metal-binding</keyword>
<protein>
    <recommendedName>
        <fullName evidence="5">L-lysine 2,3-aminomutase</fullName>
    </recommendedName>
    <alternativeName>
        <fullName evidence="13">EF-P post-translational modification enzyme B</fullName>
    </alternativeName>
</protein>
<organism evidence="17 18">
    <name type="scientific">Mariniblastus fucicola</name>
    <dbReference type="NCBI Taxonomy" id="980251"/>
    <lineage>
        <taxon>Bacteria</taxon>
        <taxon>Pseudomonadati</taxon>
        <taxon>Planctomycetota</taxon>
        <taxon>Planctomycetia</taxon>
        <taxon>Pirellulales</taxon>
        <taxon>Pirellulaceae</taxon>
        <taxon>Mariniblastus</taxon>
    </lineage>
</organism>
<dbReference type="Proteomes" id="UP000322214">
    <property type="component" value="Chromosome"/>
</dbReference>
<comment type="similarity">
    <text evidence="4">Belongs to the radical SAM superfamily. KamA family.</text>
</comment>
<evidence type="ECO:0000256" key="2">
    <source>
        <dbReference type="ARBA" id="ARBA00001933"/>
    </source>
</evidence>
<dbReference type="Pfam" id="PF13353">
    <property type="entry name" value="Fer4_12"/>
    <property type="match status" value="1"/>
</dbReference>
<evidence type="ECO:0000256" key="4">
    <source>
        <dbReference type="ARBA" id="ARBA00008703"/>
    </source>
</evidence>
<dbReference type="AlphaFoldDB" id="A0A5B9PE86"/>
<dbReference type="SUPFAM" id="SSF102114">
    <property type="entry name" value="Radical SAM enzymes"/>
    <property type="match status" value="1"/>
</dbReference>
<dbReference type="KEGG" id="mff:MFFC18_33690"/>
<evidence type="ECO:0000313" key="17">
    <source>
        <dbReference type="EMBL" id="QEG23470.1"/>
    </source>
</evidence>
<keyword evidence="6 14" id="KW-0004">4Fe-4S</keyword>
<dbReference type="SFLD" id="SFLDG01070">
    <property type="entry name" value="PLP-dependent"/>
    <property type="match status" value="1"/>
</dbReference>
<dbReference type="Gene3D" id="3.20.20.70">
    <property type="entry name" value="Aldolase class I"/>
    <property type="match status" value="1"/>
</dbReference>
<evidence type="ECO:0000256" key="1">
    <source>
        <dbReference type="ARBA" id="ARBA00001352"/>
    </source>
</evidence>
<keyword evidence="12 17" id="KW-0413">Isomerase</keyword>
<evidence type="ECO:0000256" key="3">
    <source>
        <dbReference type="ARBA" id="ARBA00001966"/>
    </source>
</evidence>
<evidence type="ECO:0000256" key="11">
    <source>
        <dbReference type="ARBA" id="ARBA00023014"/>
    </source>
</evidence>
<proteinExistence type="inferred from homology"/>
<dbReference type="CDD" id="cd01335">
    <property type="entry name" value="Radical_SAM"/>
    <property type="match status" value="1"/>
</dbReference>
<dbReference type="PIRSF" id="PIRSF004911">
    <property type="entry name" value="DUF160"/>
    <property type="match status" value="1"/>
</dbReference>
<dbReference type="InterPro" id="IPR003739">
    <property type="entry name" value="Lys_aminomutase/Glu_NH3_mut"/>
</dbReference>
<dbReference type="GO" id="GO:0016853">
    <property type="term" value="F:isomerase activity"/>
    <property type="evidence" value="ECO:0007669"/>
    <property type="project" value="UniProtKB-KW"/>
</dbReference>
<dbReference type="OrthoDB" id="9768064at2"/>
<dbReference type="InterPro" id="IPR058240">
    <property type="entry name" value="rSAM_sf"/>
</dbReference>
<evidence type="ECO:0000256" key="12">
    <source>
        <dbReference type="ARBA" id="ARBA00023235"/>
    </source>
</evidence>
<evidence type="ECO:0000256" key="8">
    <source>
        <dbReference type="ARBA" id="ARBA00022723"/>
    </source>
</evidence>
<dbReference type="NCBIfam" id="TIGR00238">
    <property type="entry name" value="KamA family radical SAM protein"/>
    <property type="match status" value="1"/>
</dbReference>
<keyword evidence="7" id="KW-0949">S-adenosyl-L-methionine</keyword>
<feature type="binding site" evidence="14">
    <location>
        <position position="101"/>
    </location>
    <ligand>
        <name>[4Fe-4S] cluster</name>
        <dbReference type="ChEBI" id="CHEBI:49883"/>
        <note>4Fe-4S-S-AdoMet</note>
    </ligand>
</feature>
<evidence type="ECO:0000256" key="15">
    <source>
        <dbReference type="PIRSR" id="PIRSR603739-50"/>
    </source>
</evidence>
<feature type="domain" description="Radical SAM core" evidence="16">
    <location>
        <begin position="87"/>
        <end position="316"/>
    </location>
</feature>
<feature type="binding site" evidence="14">
    <location>
        <position position="108"/>
    </location>
    <ligand>
        <name>[4Fe-4S] cluster</name>
        <dbReference type="ChEBI" id="CHEBI:49883"/>
        <note>4Fe-4S-S-AdoMet</note>
    </ligand>
</feature>
<dbReference type="SFLD" id="SFLDF00314">
    <property type="entry name" value="L-lysine_2_3-aminomutase_(yjeK"/>
    <property type="match status" value="1"/>
</dbReference>
<evidence type="ECO:0000259" key="16">
    <source>
        <dbReference type="PROSITE" id="PS51918"/>
    </source>
</evidence>
<dbReference type="PANTHER" id="PTHR30538">
    <property type="entry name" value="LYSINE 2,3-AMINOMUTASE-RELATED"/>
    <property type="match status" value="1"/>
</dbReference>
<evidence type="ECO:0000256" key="10">
    <source>
        <dbReference type="ARBA" id="ARBA00023004"/>
    </source>
</evidence>
<gene>
    <name evidence="17" type="primary">epmB</name>
    <name evidence="17" type="ORF">MFFC18_33690</name>
</gene>
<dbReference type="SFLD" id="SFLDS00029">
    <property type="entry name" value="Radical_SAM"/>
    <property type="match status" value="1"/>
</dbReference>
<evidence type="ECO:0000256" key="6">
    <source>
        <dbReference type="ARBA" id="ARBA00022485"/>
    </source>
</evidence>
<dbReference type="PROSITE" id="PS51918">
    <property type="entry name" value="RADICAL_SAM"/>
    <property type="match status" value="1"/>
</dbReference>
<dbReference type="GO" id="GO:0046872">
    <property type="term" value="F:metal ion binding"/>
    <property type="evidence" value="ECO:0007669"/>
    <property type="project" value="UniProtKB-KW"/>
</dbReference>
<evidence type="ECO:0000256" key="5">
    <source>
        <dbReference type="ARBA" id="ARBA00022363"/>
    </source>
</evidence>
<sequence>MKRAIRSVNTLLSMIELESKVQDLTDEASDFPLFVPLPYLERIEKGNSDDPLLRQVLPVADERESPEHFSIDPLGEQSATLRDGLIQKYQKRVLVIASRTCAINCRYCFRRHFPYETAALGDQRWSETIDSIAADDTINEVILSGGDPLTVTDEKLADVFNRLEAVEHLQRIRLHTRLPIVIPQRVTDGLLKMIGKFRRSRTGRQVVMVVHSNHANEIDDAVCRSLSRLSDSATQLLNQSVLLAGVNDDTDTLVRLSERLLSANTLPYYLHQLDPVEGTAHFEVPVSTGLKLIEEIRARLPGYAVPRYVQELAGEPGKTVLA</sequence>
<comment type="cofactor">
    <cofactor evidence="3">
        <name>[4Fe-4S] cluster</name>
        <dbReference type="ChEBI" id="CHEBI:49883"/>
    </cofactor>
</comment>
<feature type="modified residue" description="N6-(pyridoxal phosphate)lysine" evidence="15">
    <location>
        <position position="318"/>
    </location>
</feature>
<reference evidence="17 18" key="1">
    <citation type="submission" date="2019-08" db="EMBL/GenBank/DDBJ databases">
        <title>Deep-cultivation of Planctomycetes and their phenomic and genomic characterization uncovers novel biology.</title>
        <authorList>
            <person name="Wiegand S."/>
            <person name="Jogler M."/>
            <person name="Boedeker C."/>
            <person name="Pinto D."/>
            <person name="Vollmers J."/>
            <person name="Rivas-Marin E."/>
            <person name="Kohn T."/>
            <person name="Peeters S.H."/>
            <person name="Heuer A."/>
            <person name="Rast P."/>
            <person name="Oberbeckmann S."/>
            <person name="Bunk B."/>
            <person name="Jeske O."/>
            <person name="Meyerdierks A."/>
            <person name="Storesund J.E."/>
            <person name="Kallscheuer N."/>
            <person name="Luecker S."/>
            <person name="Lage O.M."/>
            <person name="Pohl T."/>
            <person name="Merkel B.J."/>
            <person name="Hornburger P."/>
            <person name="Mueller R.-W."/>
            <person name="Bruemmer F."/>
            <person name="Labrenz M."/>
            <person name="Spormann A.M."/>
            <person name="Op den Camp H."/>
            <person name="Overmann J."/>
            <person name="Amann R."/>
            <person name="Jetten M.S.M."/>
            <person name="Mascher T."/>
            <person name="Medema M.H."/>
            <person name="Devos D.P."/>
            <person name="Kaster A.-K."/>
            <person name="Ovreas L."/>
            <person name="Rohde M."/>
            <person name="Galperin M.Y."/>
            <person name="Jogler C."/>
        </authorList>
    </citation>
    <scope>NUCLEOTIDE SEQUENCE [LARGE SCALE GENOMIC DNA]</scope>
    <source>
        <strain evidence="17 18">FC18</strain>
    </source>
</reference>
<comment type="catalytic activity">
    <reaction evidence="1">
        <text>L-lysine = D-beta-lysine</text>
        <dbReference type="Rhea" id="RHEA:44148"/>
        <dbReference type="ChEBI" id="CHEBI:32551"/>
        <dbReference type="ChEBI" id="CHEBI:84138"/>
    </reaction>
</comment>
<keyword evidence="11 14" id="KW-0411">Iron-sulfur</keyword>